<sequence>MSLSRKNWSALSSLTRQWTVEDEEEVEREKRRRNRSFCSTSEAPEEEAQAAALPHHSARDEPDTAHSKEGDLHFLDMLKSREEERQRRQLETLMQQREEDEEGTLRIKGEDGGQQRSMAETQSKQVSSPENNFMAVPNGKRKSYPEEANIKTVEMREEQEQRRHIEAVTRQKKDGSTEYSDTSEGETRKSKSPPRMTSKSPKSGLEADDNEEINRQFLEMLQTKESRRQRRSLKSMGASIESERQEEPLHQSPAQPTQYTGPQDTENAGSKAADAKDKVVQKSENKSPSKKFVSSLSISFDKSADSRKTPSPLSPVSPSNPVHLRTVFKDKSIPATRTQENMENGPDKNVNERAEVSRQQEVNPDRSEHVQEDAFKRLSSRSTSFRDSNGKEESTAPFQRNTKLRISSRTIEEKLERLAMAAQKSELVKSPTIAHKEFYLPADDIARKRDIFEREATGAENSSGSSSRKEKFGFAKGISERISQWVAKTQSSQTTVGSKVNIKECSVYLKTTARVMSLGNATSGRTKGRVKISSDTCFEEEDEEMVAEETLQEDNEEEVQYMEEDEEVNQENEEDEELEEGKYLKAVNLLFMPNLVPPKIPDGERVDFDDIHRKRMEKDLNELQTLIEAHFERRKKEEEELIGLKDRIENRRAERAEQIRIRTEREKERQTRVATEKRCGKKQTEREKKKKILSERHKSLDVDVLSEEQLREKAKELWQWMHQLEAEKFDLQYKFKKQRYEYISQKRHPGGMARLPLVLLWGPERSSTVQVAKEIQGIIIVG</sequence>
<comment type="function">
    <text evidence="1">Troponin T is the tropomyosin-binding subunit of troponin, the thin filament regulatory complex which confers calcium-sensitivity to striated muscle actomyosin ATPase activity.</text>
</comment>
<proteinExistence type="inferred from homology"/>
<dbReference type="SUPFAM" id="SSF90250">
    <property type="entry name" value="Troponin coil-coiled subunits"/>
    <property type="match status" value="1"/>
</dbReference>
<dbReference type="AlphaFoldDB" id="A0A8X7XHA8"/>
<dbReference type="GO" id="GO:0006937">
    <property type="term" value="P:regulation of muscle contraction"/>
    <property type="evidence" value="ECO:0007669"/>
    <property type="project" value="InterPro"/>
</dbReference>
<evidence type="ECO:0000256" key="1">
    <source>
        <dbReference type="ARBA" id="ARBA00003363"/>
    </source>
</evidence>
<dbReference type="GO" id="GO:0005523">
    <property type="term" value="F:tropomyosin binding"/>
    <property type="evidence" value="ECO:0007669"/>
    <property type="project" value="TreeGrafter"/>
</dbReference>
<feature type="compositionally biased region" description="Basic and acidic residues" evidence="7">
    <location>
        <begin position="57"/>
        <end position="90"/>
    </location>
</feature>
<dbReference type="PANTHER" id="PTHR11521:SF5">
    <property type="entry name" value="TROPONIN T, CARDIAC MUSCLE"/>
    <property type="match status" value="1"/>
</dbReference>
<dbReference type="GO" id="GO:0031013">
    <property type="term" value="F:troponin I binding"/>
    <property type="evidence" value="ECO:0007669"/>
    <property type="project" value="TreeGrafter"/>
</dbReference>
<gene>
    <name evidence="8" type="primary">Tnnt2_0</name>
    <name evidence="8" type="ORF">GTO96_0015396</name>
</gene>
<keyword evidence="9" id="KW-1185">Reference proteome</keyword>
<dbReference type="GO" id="GO:0060048">
    <property type="term" value="P:cardiac muscle contraction"/>
    <property type="evidence" value="ECO:0007669"/>
    <property type="project" value="TreeGrafter"/>
</dbReference>
<dbReference type="InterPro" id="IPR027707">
    <property type="entry name" value="TNNT"/>
</dbReference>
<evidence type="ECO:0000256" key="4">
    <source>
        <dbReference type="ARBA" id="ARBA00022990"/>
    </source>
</evidence>
<dbReference type="GO" id="GO:0005861">
    <property type="term" value="C:troponin complex"/>
    <property type="evidence" value="ECO:0007669"/>
    <property type="project" value="InterPro"/>
</dbReference>
<evidence type="ECO:0000256" key="7">
    <source>
        <dbReference type="SAM" id="MobiDB-lite"/>
    </source>
</evidence>
<feature type="compositionally biased region" description="Polar residues" evidence="7">
    <location>
        <begin position="252"/>
        <end position="268"/>
    </location>
</feature>
<dbReference type="InterPro" id="IPR001978">
    <property type="entry name" value="Troponin"/>
</dbReference>
<evidence type="ECO:0000256" key="2">
    <source>
        <dbReference type="ARBA" id="ARBA00008330"/>
    </source>
</evidence>
<keyword evidence="5" id="KW-0514">Muscle protein</keyword>
<organism evidence="8 9">
    <name type="scientific">Polypterus senegalus</name>
    <name type="common">Senegal bichir</name>
    <dbReference type="NCBI Taxonomy" id="55291"/>
    <lineage>
        <taxon>Eukaryota</taxon>
        <taxon>Metazoa</taxon>
        <taxon>Chordata</taxon>
        <taxon>Craniata</taxon>
        <taxon>Vertebrata</taxon>
        <taxon>Euteleostomi</taxon>
        <taxon>Actinopterygii</taxon>
        <taxon>Polypteriformes</taxon>
        <taxon>Polypteridae</taxon>
        <taxon>Polypterus</taxon>
    </lineage>
</organism>
<dbReference type="Pfam" id="PF00992">
    <property type="entry name" value="Troponin"/>
    <property type="match status" value="2"/>
</dbReference>
<evidence type="ECO:0000256" key="6">
    <source>
        <dbReference type="SAM" id="Coils"/>
    </source>
</evidence>
<dbReference type="Gene3D" id="1.20.5.350">
    <property type="match status" value="1"/>
</dbReference>
<evidence type="ECO:0000256" key="5">
    <source>
        <dbReference type="ARBA" id="ARBA00023179"/>
    </source>
</evidence>
<comment type="caution">
    <text evidence="8">The sequence shown here is derived from an EMBL/GenBank/DDBJ whole genome shotgun (WGS) entry which is preliminary data.</text>
</comment>
<comment type="similarity">
    <text evidence="2">Belongs to the troponin T family.</text>
</comment>
<protein>
    <submittedName>
        <fullName evidence="8">TNNT2 protein</fullName>
    </submittedName>
</protein>
<feature type="compositionally biased region" description="Basic and acidic residues" evidence="7">
    <location>
        <begin position="103"/>
        <end position="113"/>
    </location>
</feature>
<feature type="non-terminal residue" evidence="8">
    <location>
        <position position="1"/>
    </location>
</feature>
<feature type="compositionally biased region" description="Basic and acidic residues" evidence="7">
    <location>
        <begin position="273"/>
        <end position="287"/>
    </location>
</feature>
<feature type="compositionally biased region" description="Polar residues" evidence="7">
    <location>
        <begin position="114"/>
        <end position="131"/>
    </location>
</feature>
<accession>A0A8X7XHA8</accession>
<feature type="compositionally biased region" description="Polar residues" evidence="7">
    <location>
        <begin position="1"/>
        <end position="18"/>
    </location>
</feature>
<dbReference type="PANTHER" id="PTHR11521">
    <property type="entry name" value="TROPONIN T"/>
    <property type="match status" value="1"/>
</dbReference>
<evidence type="ECO:0000313" key="9">
    <source>
        <dbReference type="Proteomes" id="UP000886611"/>
    </source>
</evidence>
<feature type="coiled-coil region" evidence="6">
    <location>
        <begin position="613"/>
        <end position="654"/>
    </location>
</feature>
<dbReference type="InterPro" id="IPR038077">
    <property type="entry name" value="Troponin_sf"/>
</dbReference>
<feature type="compositionally biased region" description="Low complexity" evidence="7">
    <location>
        <begin position="310"/>
        <end position="322"/>
    </location>
</feature>
<evidence type="ECO:0000256" key="3">
    <source>
        <dbReference type="ARBA" id="ARBA00022553"/>
    </source>
</evidence>
<feature type="region of interest" description="Disordered" evidence="7">
    <location>
        <begin position="1"/>
        <end position="405"/>
    </location>
</feature>
<keyword evidence="4" id="KW-0007">Acetylation</keyword>
<keyword evidence="3" id="KW-0597">Phosphoprotein</keyword>
<feature type="compositionally biased region" description="Basic and acidic residues" evidence="7">
    <location>
        <begin position="345"/>
        <end position="376"/>
    </location>
</feature>
<dbReference type="Proteomes" id="UP000886611">
    <property type="component" value="Unassembled WGS sequence"/>
</dbReference>
<feature type="compositionally biased region" description="Polar residues" evidence="7">
    <location>
        <begin position="396"/>
        <end position="405"/>
    </location>
</feature>
<dbReference type="GO" id="GO:0030172">
    <property type="term" value="F:troponin C binding"/>
    <property type="evidence" value="ECO:0007669"/>
    <property type="project" value="TreeGrafter"/>
</dbReference>
<keyword evidence="6" id="KW-0175">Coiled coil</keyword>
<feature type="non-terminal residue" evidence="8">
    <location>
        <position position="782"/>
    </location>
</feature>
<dbReference type="EMBL" id="JAATIS010000485">
    <property type="protein sequence ID" value="KAG2468246.1"/>
    <property type="molecule type" value="Genomic_DNA"/>
</dbReference>
<reference evidence="8 9" key="1">
    <citation type="journal article" date="2021" name="Cell">
        <title>Tracing the genetic footprints of vertebrate landing in non-teleost ray-finned fishes.</title>
        <authorList>
            <person name="Bi X."/>
            <person name="Wang K."/>
            <person name="Yang L."/>
            <person name="Pan H."/>
            <person name="Jiang H."/>
            <person name="Wei Q."/>
            <person name="Fang M."/>
            <person name="Yu H."/>
            <person name="Zhu C."/>
            <person name="Cai Y."/>
            <person name="He Y."/>
            <person name="Gan X."/>
            <person name="Zeng H."/>
            <person name="Yu D."/>
            <person name="Zhu Y."/>
            <person name="Jiang H."/>
            <person name="Qiu Q."/>
            <person name="Yang H."/>
            <person name="Zhang Y.E."/>
            <person name="Wang W."/>
            <person name="Zhu M."/>
            <person name="He S."/>
            <person name="Zhang G."/>
        </authorList>
    </citation>
    <scope>NUCLEOTIDE SEQUENCE [LARGE SCALE GENOMIC DNA]</scope>
    <source>
        <strain evidence="8">Bchr_013</strain>
    </source>
</reference>
<evidence type="ECO:0000313" key="8">
    <source>
        <dbReference type="EMBL" id="KAG2468246.1"/>
    </source>
</evidence>
<name>A0A8X7XHA8_POLSE</name>
<dbReference type="GO" id="GO:0045214">
    <property type="term" value="P:sarcomere organization"/>
    <property type="evidence" value="ECO:0007669"/>
    <property type="project" value="TreeGrafter"/>
</dbReference>
<feature type="compositionally biased region" description="Basic and acidic residues" evidence="7">
    <location>
        <begin position="143"/>
        <end position="176"/>
    </location>
</feature>